<dbReference type="RefSeq" id="WP_209895500.1">
    <property type="nucleotide sequence ID" value="NZ_JAGGMR010000001.1"/>
</dbReference>
<evidence type="ECO:0000313" key="5">
    <source>
        <dbReference type="EMBL" id="MBP2192559.1"/>
    </source>
</evidence>
<dbReference type="EMBL" id="JAGGMR010000001">
    <property type="protein sequence ID" value="MBP2192559.1"/>
    <property type="molecule type" value="Genomic_DNA"/>
</dbReference>
<evidence type="ECO:0000259" key="4">
    <source>
        <dbReference type="PROSITE" id="PS51118"/>
    </source>
</evidence>
<gene>
    <name evidence="5" type="ORF">BJ987_005460</name>
</gene>
<dbReference type="PANTHER" id="PTHR33204">
    <property type="entry name" value="TRANSCRIPTIONAL REGULATOR, MARR FAMILY"/>
    <property type="match status" value="1"/>
</dbReference>
<evidence type="ECO:0000256" key="1">
    <source>
        <dbReference type="ARBA" id="ARBA00023015"/>
    </source>
</evidence>
<dbReference type="PROSITE" id="PS51118">
    <property type="entry name" value="HTH_HXLR"/>
    <property type="match status" value="1"/>
</dbReference>
<sequence length="111" mass="12485">MSAKGPHPGEPVRGSSTGRPIMALFDLIGRRWTLRVIWELDRAGQPLTFRELREACGDISSSVLTTRLRELVQARLVENTTGYVLTPIGHKLVGSLEPVARWAEAWEQQRH</sequence>
<dbReference type="InterPro" id="IPR002577">
    <property type="entry name" value="HTH_HxlR"/>
</dbReference>
<dbReference type="InterPro" id="IPR036388">
    <property type="entry name" value="WH-like_DNA-bd_sf"/>
</dbReference>
<dbReference type="SUPFAM" id="SSF46785">
    <property type="entry name" value="Winged helix' DNA-binding domain"/>
    <property type="match status" value="1"/>
</dbReference>
<reference evidence="5 6" key="1">
    <citation type="submission" date="2021-03" db="EMBL/GenBank/DDBJ databases">
        <title>Sequencing the genomes of 1000 actinobacteria strains.</title>
        <authorList>
            <person name="Klenk H.-P."/>
        </authorList>
    </citation>
    <scope>NUCLEOTIDE SEQUENCE [LARGE SCALE GENOMIC DNA]</scope>
    <source>
        <strain evidence="5 6">DSM 45516</strain>
    </source>
</reference>
<name>A0ABS4QLI2_9NOCA</name>
<dbReference type="GO" id="GO:0003677">
    <property type="term" value="F:DNA binding"/>
    <property type="evidence" value="ECO:0007669"/>
    <property type="project" value="UniProtKB-KW"/>
</dbReference>
<accession>A0ABS4QLI2</accession>
<dbReference type="InterPro" id="IPR036390">
    <property type="entry name" value="WH_DNA-bd_sf"/>
</dbReference>
<keyword evidence="1" id="KW-0805">Transcription regulation</keyword>
<evidence type="ECO:0000256" key="2">
    <source>
        <dbReference type="ARBA" id="ARBA00023125"/>
    </source>
</evidence>
<comment type="caution">
    <text evidence="5">The sequence shown here is derived from an EMBL/GenBank/DDBJ whole genome shotgun (WGS) entry which is preliminary data.</text>
</comment>
<organism evidence="5 6">
    <name type="scientific">Nocardia goodfellowii</name>
    <dbReference type="NCBI Taxonomy" id="882446"/>
    <lineage>
        <taxon>Bacteria</taxon>
        <taxon>Bacillati</taxon>
        <taxon>Actinomycetota</taxon>
        <taxon>Actinomycetes</taxon>
        <taxon>Mycobacteriales</taxon>
        <taxon>Nocardiaceae</taxon>
        <taxon>Nocardia</taxon>
    </lineage>
</organism>
<dbReference type="Pfam" id="PF01638">
    <property type="entry name" value="HxlR"/>
    <property type="match status" value="1"/>
</dbReference>
<evidence type="ECO:0000256" key="3">
    <source>
        <dbReference type="ARBA" id="ARBA00023163"/>
    </source>
</evidence>
<feature type="domain" description="HTH hxlR-type" evidence="4">
    <location>
        <begin position="19"/>
        <end position="111"/>
    </location>
</feature>
<keyword evidence="3" id="KW-0804">Transcription</keyword>
<keyword evidence="6" id="KW-1185">Reference proteome</keyword>
<protein>
    <submittedName>
        <fullName evidence="5">DNA-binding HxlR family transcriptional regulator</fullName>
    </submittedName>
</protein>
<dbReference type="Proteomes" id="UP001519325">
    <property type="component" value="Unassembled WGS sequence"/>
</dbReference>
<evidence type="ECO:0000313" key="6">
    <source>
        <dbReference type="Proteomes" id="UP001519325"/>
    </source>
</evidence>
<dbReference type="PANTHER" id="PTHR33204:SF37">
    <property type="entry name" value="HTH-TYPE TRANSCRIPTIONAL REGULATOR YODB"/>
    <property type="match status" value="1"/>
</dbReference>
<proteinExistence type="predicted"/>
<keyword evidence="2 5" id="KW-0238">DNA-binding</keyword>
<dbReference type="Gene3D" id="1.10.10.10">
    <property type="entry name" value="Winged helix-like DNA-binding domain superfamily/Winged helix DNA-binding domain"/>
    <property type="match status" value="1"/>
</dbReference>